<feature type="region of interest" description="Disordered" evidence="1">
    <location>
        <begin position="80"/>
        <end position="121"/>
    </location>
</feature>
<feature type="compositionally biased region" description="Polar residues" evidence="1">
    <location>
        <begin position="246"/>
        <end position="263"/>
    </location>
</feature>
<dbReference type="AlphaFoldDB" id="A0AAW2ZPC5"/>
<feature type="region of interest" description="Disordered" evidence="1">
    <location>
        <begin position="202"/>
        <end position="273"/>
    </location>
</feature>
<accession>A0AAW2ZPC5</accession>
<feature type="compositionally biased region" description="Polar residues" evidence="1">
    <location>
        <begin position="1"/>
        <end position="13"/>
    </location>
</feature>
<keyword evidence="2" id="KW-0238">DNA-binding</keyword>
<feature type="region of interest" description="Disordered" evidence="1">
    <location>
        <begin position="1"/>
        <end position="56"/>
    </location>
</feature>
<dbReference type="EMBL" id="JAOPGA020001721">
    <property type="protein sequence ID" value="KAL0490823.1"/>
    <property type="molecule type" value="Genomic_DNA"/>
</dbReference>
<gene>
    <name evidence="2" type="ORF">AKO1_009628</name>
</gene>
<dbReference type="SUPFAM" id="SSF46565">
    <property type="entry name" value="Chaperone J-domain"/>
    <property type="match status" value="1"/>
</dbReference>
<organism evidence="2 3">
    <name type="scientific">Acrasis kona</name>
    <dbReference type="NCBI Taxonomy" id="1008807"/>
    <lineage>
        <taxon>Eukaryota</taxon>
        <taxon>Discoba</taxon>
        <taxon>Heterolobosea</taxon>
        <taxon>Tetramitia</taxon>
        <taxon>Eutetramitia</taxon>
        <taxon>Acrasidae</taxon>
        <taxon>Acrasis</taxon>
    </lineage>
</organism>
<feature type="compositionally biased region" description="Low complexity" evidence="1">
    <location>
        <begin position="208"/>
        <end position="239"/>
    </location>
</feature>
<evidence type="ECO:0000313" key="2">
    <source>
        <dbReference type="EMBL" id="KAL0490823.1"/>
    </source>
</evidence>
<comment type="caution">
    <text evidence="2">The sequence shown here is derived from an EMBL/GenBank/DDBJ whole genome shotgun (WGS) entry which is preliminary data.</text>
</comment>
<evidence type="ECO:0000256" key="1">
    <source>
        <dbReference type="SAM" id="MobiDB-lite"/>
    </source>
</evidence>
<dbReference type="GO" id="GO:0003677">
    <property type="term" value="F:DNA binding"/>
    <property type="evidence" value="ECO:0007669"/>
    <property type="project" value="UniProtKB-KW"/>
</dbReference>
<protein>
    <submittedName>
        <fullName evidence="2">Curved DNA-binding protein</fullName>
    </submittedName>
</protein>
<feature type="compositionally biased region" description="Acidic residues" evidence="1">
    <location>
        <begin position="24"/>
        <end position="34"/>
    </location>
</feature>
<name>A0AAW2ZPC5_9EUKA</name>
<feature type="compositionally biased region" description="Polar residues" evidence="1">
    <location>
        <begin position="91"/>
        <end position="106"/>
    </location>
</feature>
<reference evidence="2 3" key="1">
    <citation type="submission" date="2024-03" db="EMBL/GenBank/DDBJ databases">
        <title>The Acrasis kona genome and developmental transcriptomes reveal deep origins of eukaryotic multicellular pathways.</title>
        <authorList>
            <person name="Sheikh S."/>
            <person name="Fu C.-J."/>
            <person name="Brown M.W."/>
            <person name="Baldauf S.L."/>
        </authorList>
    </citation>
    <scope>NUCLEOTIDE SEQUENCE [LARGE SCALE GENOMIC DNA]</scope>
    <source>
        <strain evidence="2 3">ATCC MYA-3509</strain>
    </source>
</reference>
<evidence type="ECO:0000313" key="3">
    <source>
        <dbReference type="Proteomes" id="UP001431209"/>
    </source>
</evidence>
<dbReference type="Proteomes" id="UP001431209">
    <property type="component" value="Unassembled WGS sequence"/>
</dbReference>
<keyword evidence="3" id="KW-1185">Reference proteome</keyword>
<sequence>MKSQAHNPFACTNSHKRKKNEFGYDTESEDEDVEMGVKRKQKYKEKKNTPRRGVVNPPVFFYDLNKTYDQKSYEFDSEAFYRDNAPRKPSPTHTNETTFNNASGLNNHEPIEVDDEPPPPVDEIKFITVEPSEANQHNLTQPTLQSAIELLRDRYYVSNNEKVIIDKTVSIEELHVAYNELLKILKPSNRPLYFQQTTPQANEPIQQPPQQRTQQSTQPPQQQPSQQPQKQQPSQPQQKEAPTPPNKKQQNHTIQEQPNTSYHNHGVRETNDRNLEAQRLKQILNNKKEELEDVTSKYNDKMLELKQLKSSMKDHEHYKPTYKDIDHYTMEYQKAVIHIFGRVLDPTESELNSAYRAALKKTHPDSNSSRNALEESKRLNASRDIVKSVLAHGIKEHIKIKVDPTYYNYKKTAREMMSEQERYYNLMLECKKELVDIREQIKKNIV</sequence>
<dbReference type="InterPro" id="IPR036869">
    <property type="entry name" value="J_dom_sf"/>
</dbReference>
<proteinExistence type="predicted"/>